<dbReference type="EMBL" id="BMIS01000004">
    <property type="protein sequence ID" value="GGE66952.1"/>
    <property type="molecule type" value="Genomic_DNA"/>
</dbReference>
<dbReference type="Gene3D" id="3.30.300.30">
    <property type="match status" value="1"/>
</dbReference>
<dbReference type="Pfam" id="PF13193">
    <property type="entry name" value="AMP-binding_C"/>
    <property type="match status" value="1"/>
</dbReference>
<dbReference type="GO" id="GO:0006631">
    <property type="term" value="P:fatty acid metabolic process"/>
    <property type="evidence" value="ECO:0007669"/>
    <property type="project" value="TreeGrafter"/>
</dbReference>
<dbReference type="InterPro" id="IPR000873">
    <property type="entry name" value="AMP-dep_synth/lig_dom"/>
</dbReference>
<evidence type="ECO:0000256" key="3">
    <source>
        <dbReference type="SAM" id="MobiDB-lite"/>
    </source>
</evidence>
<keyword evidence="2" id="KW-0436">Ligase</keyword>
<accession>A0A917EQL5</accession>
<keyword evidence="7" id="KW-1185">Reference proteome</keyword>
<reference evidence="6" key="2">
    <citation type="submission" date="2020-09" db="EMBL/GenBank/DDBJ databases">
        <authorList>
            <person name="Sun Q."/>
            <person name="Zhou Y."/>
        </authorList>
    </citation>
    <scope>NUCLEOTIDE SEQUENCE</scope>
    <source>
        <strain evidence="6">CGMCC 1.15388</strain>
    </source>
</reference>
<dbReference type="InterPro" id="IPR025110">
    <property type="entry name" value="AMP-bd_C"/>
</dbReference>
<proteinExistence type="inferred from homology"/>
<dbReference type="InterPro" id="IPR045851">
    <property type="entry name" value="AMP-bd_C_sf"/>
</dbReference>
<evidence type="ECO:0000259" key="4">
    <source>
        <dbReference type="Pfam" id="PF00501"/>
    </source>
</evidence>
<feature type="region of interest" description="Disordered" evidence="3">
    <location>
        <begin position="368"/>
        <end position="388"/>
    </location>
</feature>
<comment type="similarity">
    <text evidence="1">Belongs to the ATP-dependent AMP-binding enzyme family.</text>
</comment>
<dbReference type="Gene3D" id="3.40.50.12780">
    <property type="entry name" value="N-terminal domain of ligase-like"/>
    <property type="match status" value="1"/>
</dbReference>
<evidence type="ECO:0000313" key="7">
    <source>
        <dbReference type="Proteomes" id="UP000633136"/>
    </source>
</evidence>
<evidence type="ECO:0000256" key="1">
    <source>
        <dbReference type="ARBA" id="ARBA00006432"/>
    </source>
</evidence>
<gene>
    <name evidence="6" type="ORF">GCM10011401_12860</name>
</gene>
<dbReference type="SUPFAM" id="SSF56801">
    <property type="entry name" value="Acetyl-CoA synthetase-like"/>
    <property type="match status" value="1"/>
</dbReference>
<evidence type="ECO:0000259" key="5">
    <source>
        <dbReference type="Pfam" id="PF13193"/>
    </source>
</evidence>
<dbReference type="Pfam" id="PF00501">
    <property type="entry name" value="AMP-binding"/>
    <property type="match status" value="1"/>
</dbReference>
<dbReference type="PANTHER" id="PTHR43201">
    <property type="entry name" value="ACYL-COA SYNTHETASE"/>
    <property type="match status" value="1"/>
</dbReference>
<evidence type="ECO:0000256" key="2">
    <source>
        <dbReference type="ARBA" id="ARBA00022598"/>
    </source>
</evidence>
<name>A0A917EQL5_9MICC</name>
<feature type="domain" description="AMP-dependent synthetase/ligase" evidence="4">
    <location>
        <begin position="66"/>
        <end position="237"/>
    </location>
</feature>
<organism evidence="6 7">
    <name type="scientific">Nesterenkonia cremea</name>
    <dbReference type="NCBI Taxonomy" id="1882340"/>
    <lineage>
        <taxon>Bacteria</taxon>
        <taxon>Bacillati</taxon>
        <taxon>Actinomycetota</taxon>
        <taxon>Actinomycetes</taxon>
        <taxon>Micrococcales</taxon>
        <taxon>Micrococcaceae</taxon>
        <taxon>Nesterenkonia</taxon>
    </lineage>
</organism>
<dbReference type="Proteomes" id="UP000633136">
    <property type="component" value="Unassembled WGS sequence"/>
</dbReference>
<sequence length="388" mass="41031">MSRHPRLVPLRGLAPQALMARLRSIRAAGDVPLVGDDRWPESQWRRIAARAAAHACPPGVGWAALTSGSSGTARIVLRTAASWELSYPRLEEELGIGPEDRVALPSPASSSLTLFSLGHRLAGGPVPLFASGRTPQARDFAEATCFHGTPQTFRALIEAGAPSRLRTALVGGSHLDLRLRQQAEHLGIRVIAYYGAAELSLVATDSGAGLTPFPGVEVAVDDHELWVRSPYLAEGYLPGPGQSADGPLRRSGSWATVGDRAQWDGDHRSGAGRLRLLGRTDSAILSASATIVPDEVEGVLRGVEGVGDAVVFGLRRPRVGALVAAAVEPTGGVPPRAESLKQAAADALPPTHRPRLWFCTEIPRTVSGKPARGTLQNRAESGQVPRLE</sequence>
<dbReference type="AlphaFoldDB" id="A0A917EQL5"/>
<comment type="caution">
    <text evidence="6">The sequence shown here is derived from an EMBL/GenBank/DDBJ whole genome shotgun (WGS) entry which is preliminary data.</text>
</comment>
<feature type="domain" description="AMP-binding enzyme C-terminal" evidence="5">
    <location>
        <begin position="295"/>
        <end position="369"/>
    </location>
</feature>
<evidence type="ECO:0000313" key="6">
    <source>
        <dbReference type="EMBL" id="GGE66952.1"/>
    </source>
</evidence>
<reference evidence="6" key="1">
    <citation type="journal article" date="2014" name="Int. J. Syst. Evol. Microbiol.">
        <title>Complete genome sequence of Corynebacterium casei LMG S-19264T (=DSM 44701T), isolated from a smear-ripened cheese.</title>
        <authorList>
            <consortium name="US DOE Joint Genome Institute (JGI-PGF)"/>
            <person name="Walter F."/>
            <person name="Albersmeier A."/>
            <person name="Kalinowski J."/>
            <person name="Ruckert C."/>
        </authorList>
    </citation>
    <scope>NUCLEOTIDE SEQUENCE</scope>
    <source>
        <strain evidence="6">CGMCC 1.15388</strain>
    </source>
</reference>
<dbReference type="PANTHER" id="PTHR43201:SF5">
    <property type="entry name" value="MEDIUM-CHAIN ACYL-COA LIGASE ACSF2, MITOCHONDRIAL"/>
    <property type="match status" value="1"/>
</dbReference>
<protein>
    <submittedName>
        <fullName evidence="6">Uncharacterized protein</fullName>
    </submittedName>
</protein>
<dbReference type="InterPro" id="IPR042099">
    <property type="entry name" value="ANL_N_sf"/>
</dbReference>
<dbReference type="GO" id="GO:0031956">
    <property type="term" value="F:medium-chain fatty acid-CoA ligase activity"/>
    <property type="evidence" value="ECO:0007669"/>
    <property type="project" value="TreeGrafter"/>
</dbReference>